<keyword evidence="4" id="KW-1185">Reference proteome</keyword>
<keyword evidence="2" id="KW-0472">Membrane</keyword>
<sequence>MTHDKRLGELLHDEADAFPVGPAPVDDVLHRGRRGARRRRTAAAAGAITAATALLAFGAAHLTPTAPPAPAPPATAPPPPTAPEKSWRPPRTVDPYEPVPIGHGLSTALLPDGKQNSVVGAGDITEVVEQARNHTGDNIRPDSLSFGTHVADDHVLFHGAFRADTPPAGIDIALDSGARHTATLLSLPGDPGWGTYYAFGDASAADTGFTVTAYAEDGGVLFEQHVNASPRD</sequence>
<evidence type="ECO:0000256" key="1">
    <source>
        <dbReference type="SAM" id="MobiDB-lite"/>
    </source>
</evidence>
<feature type="region of interest" description="Disordered" evidence="1">
    <location>
        <begin position="64"/>
        <end position="94"/>
    </location>
</feature>
<accession>A0ABZ1GQR8</accession>
<name>A0ABZ1GQR8_9ACTN</name>
<dbReference type="Proteomes" id="UP001335325">
    <property type="component" value="Chromosome"/>
</dbReference>
<protein>
    <submittedName>
        <fullName evidence="3">Uncharacterized protein</fullName>
    </submittedName>
</protein>
<organism evidence="3 4">
    <name type="scientific">Streptomyces hirsutus</name>
    <dbReference type="NCBI Taxonomy" id="35620"/>
    <lineage>
        <taxon>Bacteria</taxon>
        <taxon>Bacillati</taxon>
        <taxon>Actinomycetota</taxon>
        <taxon>Actinomycetes</taxon>
        <taxon>Kitasatosporales</taxon>
        <taxon>Streptomycetaceae</taxon>
        <taxon>Streptomyces</taxon>
    </lineage>
</organism>
<dbReference type="EMBL" id="CP109134">
    <property type="protein sequence ID" value="WSD07570.1"/>
    <property type="molecule type" value="Genomic_DNA"/>
</dbReference>
<reference evidence="3 4" key="1">
    <citation type="submission" date="2022-10" db="EMBL/GenBank/DDBJ databases">
        <title>The complete genomes of actinobacterial strains from the NBC collection.</title>
        <authorList>
            <person name="Joergensen T.S."/>
            <person name="Alvarez Arevalo M."/>
            <person name="Sterndorff E.B."/>
            <person name="Faurdal D."/>
            <person name="Vuksanovic O."/>
            <person name="Mourched A.-S."/>
            <person name="Charusanti P."/>
            <person name="Shaw S."/>
            <person name="Blin K."/>
            <person name="Weber T."/>
        </authorList>
    </citation>
    <scope>NUCLEOTIDE SEQUENCE [LARGE SCALE GENOMIC DNA]</scope>
    <source>
        <strain evidence="3 4">NBC 01753</strain>
    </source>
</reference>
<evidence type="ECO:0000313" key="3">
    <source>
        <dbReference type="EMBL" id="WSD07570.1"/>
    </source>
</evidence>
<dbReference type="RefSeq" id="WP_326753606.1">
    <property type="nucleotide sequence ID" value="NZ_CP109134.1"/>
</dbReference>
<keyword evidence="2" id="KW-0812">Transmembrane</keyword>
<dbReference type="GeneID" id="91544639"/>
<evidence type="ECO:0000313" key="4">
    <source>
        <dbReference type="Proteomes" id="UP001335325"/>
    </source>
</evidence>
<feature type="transmembrane region" description="Helical" evidence="2">
    <location>
        <begin position="41"/>
        <end position="62"/>
    </location>
</feature>
<proteinExistence type="predicted"/>
<evidence type="ECO:0000256" key="2">
    <source>
        <dbReference type="SAM" id="Phobius"/>
    </source>
</evidence>
<feature type="compositionally biased region" description="Pro residues" evidence="1">
    <location>
        <begin position="65"/>
        <end position="82"/>
    </location>
</feature>
<keyword evidence="2" id="KW-1133">Transmembrane helix</keyword>
<gene>
    <name evidence="3" type="ORF">OIE73_18685</name>
</gene>